<evidence type="ECO:0000313" key="7">
    <source>
        <dbReference type="Proteomes" id="UP000623967"/>
    </source>
</evidence>
<evidence type="ECO:0000256" key="3">
    <source>
        <dbReference type="SAM" id="SignalP"/>
    </source>
</evidence>
<dbReference type="Proteomes" id="UP000623967">
    <property type="component" value="Unassembled WGS sequence"/>
</dbReference>
<keyword evidence="2" id="KW-0175">Coiled coil</keyword>
<evidence type="ECO:0000313" key="6">
    <source>
        <dbReference type="EMBL" id="MBL4953280.1"/>
    </source>
</evidence>
<reference evidence="6 7" key="1">
    <citation type="submission" date="2021-01" db="EMBL/GenBank/DDBJ databases">
        <title>Genome public.</title>
        <authorList>
            <person name="Liu C."/>
            <person name="Sun Q."/>
        </authorList>
    </citation>
    <scope>NUCLEOTIDE SEQUENCE [LARGE SCALE GENOMIC DNA]</scope>
    <source>
        <strain evidence="6 7">YIM B02564</strain>
    </source>
</reference>
<dbReference type="InterPro" id="IPR014755">
    <property type="entry name" value="Cu-Rt/internalin_Ig-like"/>
</dbReference>
<name>A0ABS1TTP1_9BACI</name>
<sequence length="892" mass="93251">MKKKAIKIATASVVAASSFAAVAPFSTEAASSVPSTVAKAVKSMKAAKTAYKSLGDKGKVASVASVQKAVNQAKADYSKAKAALAKYKGKDKSKLNKQLMAAMKDYHNATDYIKAVNYASGLKKQADSFAAAAKAGKSINASDYAKFKAELAKATKKVMDQIVGLADKAVVKAYITPALAAQKTVDSYLATAKSVDEVKAIEVNEGTKLEDVNLPKVVTVTLNSGKKVEKEVKWDTKDLEANLNKPGEYTVKGEVTGTKLEASVKVTVKAVAPAVENVSAINAKKIEVKFNKEVNKTTAETPTTYNFVGLTAGTTWTPVLQADGKTVVLTLNNAIANDTTFVAIVNEVETKADSTKKTEKFTKTITFSDTTKPTFTGVTYPEAGTAVLNFSEDLSTKGTVAVYDGNTDVTGSLTITHNANSNQVSIAGLTTDKEYRVVVVGAKDQSSNLIPSPVEVFVKSTVSEQIKPVIESVTTVDLDTIKVKFSEKLKTIGTGVYANLSIDNTPVAGTTQTFDSETNTLTITKAGLTTAGVHSVSISGYKDLSNNAGDTLTKAVSFAASAPVLEKTEVVSDATDTYVVLTFNEAPNLAAVQGVDITGTYTTPENILKTFATADLTEATDISVSGKTMKIKVTGKAAGNYKLTIPAAGISDGTTARTENLDITFTLTSSSDTTKPTVSNVYIPGENATAVGGPATVERNTVYVKYSKSMNSTAVNPDNYTIDGQKVFDSAVFFGDKTLVKLTLKEGVLALSGDRSFQISTAVTGENGVAINTYSSTEPLVENVKPVLSSGVVIDGTTVELTFTEAVADANLLATGAGNDFEVYIDGAKSTVANVVTGATANDNKLQLQLSSAITAQQLASSTITVKVLDTTDGADANGNPLTKGTVITVAK</sequence>
<protein>
    <submittedName>
        <fullName evidence="6">Ig-like domain-containing protein</fullName>
    </submittedName>
</protein>
<dbReference type="RefSeq" id="WP_202654534.1">
    <property type="nucleotide sequence ID" value="NZ_JAESWB010000181.1"/>
</dbReference>
<dbReference type="EMBL" id="JAESWB010000181">
    <property type="protein sequence ID" value="MBL4953280.1"/>
    <property type="molecule type" value="Genomic_DNA"/>
</dbReference>
<organism evidence="6 7">
    <name type="scientific">Neobacillus paridis</name>
    <dbReference type="NCBI Taxonomy" id="2803862"/>
    <lineage>
        <taxon>Bacteria</taxon>
        <taxon>Bacillati</taxon>
        <taxon>Bacillota</taxon>
        <taxon>Bacilli</taxon>
        <taxon>Bacillales</taxon>
        <taxon>Bacillaceae</taxon>
        <taxon>Neobacillus</taxon>
    </lineage>
</organism>
<dbReference type="InterPro" id="IPR011081">
    <property type="entry name" value="Big_4"/>
</dbReference>
<proteinExistence type="predicted"/>
<dbReference type="Pfam" id="PF18058">
    <property type="entry name" value="SbsC_C"/>
    <property type="match status" value="1"/>
</dbReference>
<feature type="domain" description="Bacterial Ig-like" evidence="4">
    <location>
        <begin position="201"/>
        <end position="257"/>
    </location>
</feature>
<dbReference type="InterPro" id="IPR041378">
    <property type="entry name" value="S-layer_SbsC_C"/>
</dbReference>
<feature type="domain" description="SbsC C-terminal" evidence="5">
    <location>
        <begin position="58"/>
        <end position="178"/>
    </location>
</feature>
<keyword evidence="1 3" id="KW-0732">Signal</keyword>
<evidence type="ECO:0000259" key="4">
    <source>
        <dbReference type="Pfam" id="PF07532"/>
    </source>
</evidence>
<evidence type="ECO:0000256" key="2">
    <source>
        <dbReference type="SAM" id="Coils"/>
    </source>
</evidence>
<dbReference type="Gene3D" id="2.60.40.1220">
    <property type="match status" value="2"/>
</dbReference>
<dbReference type="Pfam" id="PF07532">
    <property type="entry name" value="Big_4"/>
    <property type="match status" value="1"/>
</dbReference>
<feature type="chain" id="PRO_5046030852" evidence="3">
    <location>
        <begin position="21"/>
        <end position="892"/>
    </location>
</feature>
<accession>A0ABS1TTP1</accession>
<dbReference type="Gene3D" id="1.20.58.790">
    <property type="match status" value="1"/>
</dbReference>
<evidence type="ECO:0000256" key="1">
    <source>
        <dbReference type="ARBA" id="ARBA00022729"/>
    </source>
</evidence>
<gene>
    <name evidence="6" type="ORF">JK635_13780</name>
</gene>
<evidence type="ECO:0000259" key="5">
    <source>
        <dbReference type="Pfam" id="PF18058"/>
    </source>
</evidence>
<feature type="signal peptide" evidence="3">
    <location>
        <begin position="1"/>
        <end position="20"/>
    </location>
</feature>
<feature type="coiled-coil region" evidence="2">
    <location>
        <begin position="63"/>
        <end position="90"/>
    </location>
</feature>
<comment type="caution">
    <text evidence="6">The sequence shown here is derived from an EMBL/GenBank/DDBJ whole genome shotgun (WGS) entry which is preliminary data.</text>
</comment>
<keyword evidence="7" id="KW-1185">Reference proteome</keyword>